<dbReference type="EMBL" id="FNIM01000006">
    <property type="protein sequence ID" value="SDN54824.1"/>
    <property type="molecule type" value="Genomic_DNA"/>
</dbReference>
<feature type="domain" description="Clp R" evidence="3">
    <location>
        <begin position="1"/>
        <end position="162"/>
    </location>
</feature>
<sequence>MSTTTHLIAWLACSSHEAARLRHPEVDVDHLLLGLIAEGGAAAALLGMHGVTLAGARQAIQELADTDLAALGVDAPTIRATAPPSALAAQAFSELGEIPISARAQQLVGARQASFNTSLSTLQALLDADTDAPMRLLAHLGVDPESLHAELTARARRRPRGQDGTSRRDSAVVERDLLPDGPAAALCLTRFISAPSARVRAVLADPSLLHDWAVLPEEVRATHPDGIISRHDSRTGRRHLDLRWCRVEPAPDSLVWAKTLLNGPNRGQAFAYDRFDLRPAPGGCALTLTRAYRIWRLSGRLLHPVTRRLTRIGMVNAFGAIARTVAASL</sequence>
<dbReference type="PROSITE" id="PS51903">
    <property type="entry name" value="CLP_R"/>
    <property type="match status" value="1"/>
</dbReference>
<dbReference type="RefSeq" id="WP_092535362.1">
    <property type="nucleotide sequence ID" value="NZ_FNIM01000006.1"/>
</dbReference>
<dbReference type="AlphaFoldDB" id="A0A1H0CA74"/>
<protein>
    <submittedName>
        <fullName evidence="4">Clp amino terminal domain-containing protein, pathogenicity island component</fullName>
    </submittedName>
</protein>
<keyword evidence="1" id="KW-0677">Repeat</keyword>
<gene>
    <name evidence="4" type="ORF">SAMN05216355_10673</name>
</gene>
<organism evidence="4 5">
    <name type="scientific">Actinomyces ruminicola</name>
    <dbReference type="NCBI Taxonomy" id="332524"/>
    <lineage>
        <taxon>Bacteria</taxon>
        <taxon>Bacillati</taxon>
        <taxon>Actinomycetota</taxon>
        <taxon>Actinomycetes</taxon>
        <taxon>Actinomycetales</taxon>
        <taxon>Actinomycetaceae</taxon>
        <taxon>Actinomyces</taxon>
    </lineage>
</organism>
<dbReference type="SUPFAM" id="SSF55961">
    <property type="entry name" value="Bet v1-like"/>
    <property type="match status" value="1"/>
</dbReference>
<evidence type="ECO:0000259" key="3">
    <source>
        <dbReference type="PROSITE" id="PS51903"/>
    </source>
</evidence>
<dbReference type="SUPFAM" id="SSF81923">
    <property type="entry name" value="Double Clp-N motif"/>
    <property type="match status" value="1"/>
</dbReference>
<feature type="region of interest" description="Disordered" evidence="2">
    <location>
        <begin position="153"/>
        <end position="172"/>
    </location>
</feature>
<dbReference type="Proteomes" id="UP000198541">
    <property type="component" value="Unassembled WGS sequence"/>
</dbReference>
<dbReference type="Pfam" id="PF10604">
    <property type="entry name" value="Polyketide_cyc2"/>
    <property type="match status" value="1"/>
</dbReference>
<dbReference type="InterPro" id="IPR004176">
    <property type="entry name" value="Clp_R_N"/>
</dbReference>
<dbReference type="InterPro" id="IPR036628">
    <property type="entry name" value="Clp_N_dom_sf"/>
</dbReference>
<keyword evidence="5" id="KW-1185">Reference proteome</keyword>
<accession>A0A1H0CA74</accession>
<dbReference type="Pfam" id="PF02861">
    <property type="entry name" value="Clp_N"/>
    <property type="match status" value="1"/>
</dbReference>
<dbReference type="InterPro" id="IPR023393">
    <property type="entry name" value="START-like_dom_sf"/>
</dbReference>
<evidence type="ECO:0000313" key="4">
    <source>
        <dbReference type="EMBL" id="SDN54824.1"/>
    </source>
</evidence>
<dbReference type="Gene3D" id="3.30.530.20">
    <property type="match status" value="1"/>
</dbReference>
<evidence type="ECO:0000313" key="5">
    <source>
        <dbReference type="Proteomes" id="UP000198541"/>
    </source>
</evidence>
<proteinExistence type="predicted"/>
<evidence type="ECO:0000256" key="1">
    <source>
        <dbReference type="PROSITE-ProRule" id="PRU01251"/>
    </source>
</evidence>
<reference evidence="5" key="1">
    <citation type="submission" date="2016-10" db="EMBL/GenBank/DDBJ databases">
        <authorList>
            <person name="Varghese N."/>
            <person name="Submissions S."/>
        </authorList>
    </citation>
    <scope>NUCLEOTIDE SEQUENCE [LARGE SCALE GENOMIC DNA]</scope>
    <source>
        <strain evidence="5">DSM 27982</strain>
    </source>
</reference>
<dbReference type="InterPro" id="IPR019587">
    <property type="entry name" value="Polyketide_cyclase/dehydratase"/>
</dbReference>
<evidence type="ECO:0000256" key="2">
    <source>
        <dbReference type="SAM" id="MobiDB-lite"/>
    </source>
</evidence>
<name>A0A1H0CA74_9ACTO</name>
<dbReference type="Gene3D" id="1.10.1780.10">
    <property type="entry name" value="Clp, N-terminal domain"/>
    <property type="match status" value="1"/>
</dbReference>